<proteinExistence type="predicted"/>
<name>A0A127FD76_STEDE</name>
<keyword evidence="1" id="KW-0472">Membrane</keyword>
<accession>A0A127FD76</accession>
<evidence type="ECO:0000313" key="3">
    <source>
        <dbReference type="Proteomes" id="UP000070250"/>
    </source>
</evidence>
<keyword evidence="1" id="KW-1133">Transmembrane helix</keyword>
<dbReference type="KEGG" id="sdf:ACG33_10710"/>
<feature type="transmembrane region" description="Helical" evidence="1">
    <location>
        <begin position="45"/>
        <end position="73"/>
    </location>
</feature>
<dbReference type="Proteomes" id="UP000070250">
    <property type="component" value="Chromosome"/>
</dbReference>
<dbReference type="STRING" id="465721.ACG33_10710"/>
<evidence type="ECO:0000256" key="1">
    <source>
        <dbReference type="SAM" id="Phobius"/>
    </source>
</evidence>
<dbReference type="EMBL" id="CP011971">
    <property type="protein sequence ID" value="AMN47559.1"/>
    <property type="molecule type" value="Genomic_DNA"/>
</dbReference>
<gene>
    <name evidence="2" type="ORF">ACG33_10710</name>
</gene>
<evidence type="ECO:0000313" key="2">
    <source>
        <dbReference type="EMBL" id="AMN47559.1"/>
    </source>
</evidence>
<dbReference type="AlphaFoldDB" id="A0A127FD76"/>
<keyword evidence="3" id="KW-1185">Reference proteome</keyword>
<organism evidence="2 3">
    <name type="scientific">Steroidobacter denitrificans</name>
    <dbReference type="NCBI Taxonomy" id="465721"/>
    <lineage>
        <taxon>Bacteria</taxon>
        <taxon>Pseudomonadati</taxon>
        <taxon>Pseudomonadota</taxon>
        <taxon>Gammaproteobacteria</taxon>
        <taxon>Steroidobacterales</taxon>
        <taxon>Steroidobacteraceae</taxon>
        <taxon>Steroidobacter</taxon>
    </lineage>
</organism>
<reference evidence="2 3" key="1">
    <citation type="submission" date="2015-06" db="EMBL/GenBank/DDBJ databases">
        <title>A Comprehensive Approach to Explore the Metabolic and Phylogenetic Diversity of Bacterial Steroid Degradation in the Environment: Testosterone as an Example.</title>
        <authorList>
            <person name="Yang F.-C."/>
            <person name="Chen Y.-L."/>
            <person name="Yu C.-P."/>
            <person name="Tang S.-L."/>
            <person name="Wang P.-H."/>
            <person name="Ismail W."/>
            <person name="Wang C.-H."/>
            <person name="Yang C.-Y."/>
            <person name="Chiang Y.-R."/>
        </authorList>
    </citation>
    <scope>NUCLEOTIDE SEQUENCE [LARGE SCALE GENOMIC DNA]</scope>
    <source>
        <strain evidence="2 3">DSM 18526</strain>
    </source>
</reference>
<protein>
    <submittedName>
        <fullName evidence="2">Transcriptional regulator, LuxR family</fullName>
    </submittedName>
</protein>
<sequence>MVDTAPFDWQPENSLGFRLDDYALTLYPKFRYMFDQRFRGKIEGWYAIGASWLVSIVGLVVYRICMLTILWLACARTMKASL</sequence>
<keyword evidence="1" id="KW-0812">Transmembrane</keyword>